<comment type="similarity">
    <text evidence="7">Belongs to the AP2/ERF transcription factor family. ERF subfamily.</text>
</comment>
<sequence length="184" mass="19630">MVEPNSQESKPYEPPSPDMPSAAGVYRGIRPRHGKWVSEIREPRKANRIWLGTYPTPEMAAVAYDVAALALRGDDAVLNFPGAARCWTPPASAAAADIRAAAEAAAGEMATGTADGCDVGFSGSGRVAEGGGPFVDEEELFDMPRLLLSMAEGMLVSPPWLSPPESDGLPEVEVDEQNLWKFDE</sequence>
<dbReference type="InterPro" id="IPR016177">
    <property type="entry name" value="DNA-bd_dom_sf"/>
</dbReference>
<dbReference type="InterPro" id="IPR045277">
    <property type="entry name" value="DRE1A-I"/>
</dbReference>
<evidence type="ECO:0000313" key="10">
    <source>
        <dbReference type="EMBL" id="KAG0451642.1"/>
    </source>
</evidence>
<evidence type="ECO:0000256" key="3">
    <source>
        <dbReference type="ARBA" id="ARBA00023125"/>
    </source>
</evidence>
<dbReference type="PRINTS" id="PR00367">
    <property type="entry name" value="ETHRSPELEMNT"/>
</dbReference>
<dbReference type="PANTHER" id="PTHR31839">
    <property type="entry name" value="DEHYDRATION-RESPONSIVE ELEMENT-BINDING PROTEIN 1D"/>
    <property type="match status" value="1"/>
</dbReference>
<organism evidence="10 11">
    <name type="scientific">Vanilla planifolia</name>
    <name type="common">Vanilla</name>
    <dbReference type="NCBI Taxonomy" id="51239"/>
    <lineage>
        <taxon>Eukaryota</taxon>
        <taxon>Viridiplantae</taxon>
        <taxon>Streptophyta</taxon>
        <taxon>Embryophyta</taxon>
        <taxon>Tracheophyta</taxon>
        <taxon>Spermatophyta</taxon>
        <taxon>Magnoliopsida</taxon>
        <taxon>Liliopsida</taxon>
        <taxon>Asparagales</taxon>
        <taxon>Orchidaceae</taxon>
        <taxon>Vanilloideae</taxon>
        <taxon>Vanilleae</taxon>
        <taxon>Vanilla</taxon>
    </lineage>
</organism>
<dbReference type="EMBL" id="JADCNM010000053">
    <property type="protein sequence ID" value="KAG0451642.1"/>
    <property type="molecule type" value="Genomic_DNA"/>
</dbReference>
<dbReference type="Pfam" id="PF00847">
    <property type="entry name" value="AP2"/>
    <property type="match status" value="1"/>
</dbReference>
<dbReference type="CDD" id="cd00018">
    <property type="entry name" value="AP2"/>
    <property type="match status" value="1"/>
</dbReference>
<evidence type="ECO:0000256" key="2">
    <source>
        <dbReference type="ARBA" id="ARBA00023015"/>
    </source>
</evidence>
<keyword evidence="3" id="KW-0238">DNA-binding</keyword>
<dbReference type="InterPro" id="IPR036955">
    <property type="entry name" value="AP2/ERF_dom_sf"/>
</dbReference>
<name>A0A835U7U6_VANPL</name>
<dbReference type="SUPFAM" id="SSF54171">
    <property type="entry name" value="DNA-binding domain"/>
    <property type="match status" value="1"/>
</dbReference>
<dbReference type="Gene3D" id="3.30.730.10">
    <property type="entry name" value="AP2/ERF domain"/>
    <property type="match status" value="1"/>
</dbReference>
<evidence type="ECO:0000259" key="9">
    <source>
        <dbReference type="PROSITE" id="PS51032"/>
    </source>
</evidence>
<keyword evidence="5" id="KW-0804">Transcription</keyword>
<evidence type="ECO:0000256" key="4">
    <source>
        <dbReference type="ARBA" id="ARBA00023159"/>
    </source>
</evidence>
<dbReference type="SMART" id="SM00380">
    <property type="entry name" value="AP2"/>
    <property type="match status" value="1"/>
</dbReference>
<evidence type="ECO:0000256" key="8">
    <source>
        <dbReference type="SAM" id="MobiDB-lite"/>
    </source>
</evidence>
<dbReference type="Proteomes" id="UP000639772">
    <property type="component" value="Unassembled WGS sequence"/>
</dbReference>
<proteinExistence type="inferred from homology"/>
<dbReference type="GO" id="GO:0003700">
    <property type="term" value="F:DNA-binding transcription factor activity"/>
    <property type="evidence" value="ECO:0007669"/>
    <property type="project" value="InterPro"/>
</dbReference>
<keyword evidence="2" id="KW-0805">Transcription regulation</keyword>
<keyword evidence="4" id="KW-0010">Activator</keyword>
<evidence type="ECO:0000256" key="6">
    <source>
        <dbReference type="ARBA" id="ARBA00023242"/>
    </source>
</evidence>
<dbReference type="PROSITE" id="PS51032">
    <property type="entry name" value="AP2_ERF"/>
    <property type="match status" value="1"/>
</dbReference>
<evidence type="ECO:0000256" key="5">
    <source>
        <dbReference type="ARBA" id="ARBA00023163"/>
    </source>
</evidence>
<dbReference type="PANTHER" id="PTHR31839:SF85">
    <property type="entry name" value="AP2_ERF DOMAIN-CONTAINING PROTEIN"/>
    <property type="match status" value="1"/>
</dbReference>
<comment type="caution">
    <text evidence="10">The sequence shown here is derived from an EMBL/GenBank/DDBJ whole genome shotgun (WGS) entry which is preliminary data.</text>
</comment>
<keyword evidence="6" id="KW-0539">Nucleus</keyword>
<reference evidence="10 11" key="1">
    <citation type="journal article" date="2020" name="Nat. Food">
        <title>A phased Vanilla planifolia genome enables genetic improvement of flavour and production.</title>
        <authorList>
            <person name="Hasing T."/>
            <person name="Tang H."/>
            <person name="Brym M."/>
            <person name="Khazi F."/>
            <person name="Huang T."/>
            <person name="Chambers A.H."/>
        </authorList>
    </citation>
    <scope>NUCLEOTIDE SEQUENCE [LARGE SCALE GENOMIC DNA]</scope>
    <source>
        <tissue evidence="10">Leaf</tissue>
    </source>
</reference>
<dbReference type="AlphaFoldDB" id="A0A835U7U6"/>
<protein>
    <recommendedName>
        <fullName evidence="9">AP2/ERF domain-containing protein</fullName>
    </recommendedName>
</protein>
<dbReference type="OrthoDB" id="1932364at2759"/>
<accession>A0A835U7U6</accession>
<comment type="subcellular location">
    <subcellularLocation>
        <location evidence="1">Nucleus</location>
    </subcellularLocation>
</comment>
<dbReference type="InterPro" id="IPR001471">
    <property type="entry name" value="AP2/ERF_dom"/>
</dbReference>
<feature type="region of interest" description="Disordered" evidence="8">
    <location>
        <begin position="1"/>
        <end position="26"/>
    </location>
</feature>
<dbReference type="GO" id="GO:0003677">
    <property type="term" value="F:DNA binding"/>
    <property type="evidence" value="ECO:0007669"/>
    <property type="project" value="UniProtKB-KW"/>
</dbReference>
<gene>
    <name evidence="10" type="ORF">HPP92_026160</name>
</gene>
<evidence type="ECO:0000313" key="11">
    <source>
        <dbReference type="Proteomes" id="UP000639772"/>
    </source>
</evidence>
<feature type="domain" description="AP2/ERF" evidence="9">
    <location>
        <begin position="25"/>
        <end position="81"/>
    </location>
</feature>
<evidence type="ECO:0000256" key="7">
    <source>
        <dbReference type="ARBA" id="ARBA00024343"/>
    </source>
</evidence>
<evidence type="ECO:0000256" key="1">
    <source>
        <dbReference type="ARBA" id="ARBA00004123"/>
    </source>
</evidence>
<dbReference type="GO" id="GO:0005634">
    <property type="term" value="C:nucleus"/>
    <property type="evidence" value="ECO:0007669"/>
    <property type="project" value="UniProtKB-SubCell"/>
</dbReference>
<dbReference type="FunFam" id="3.30.730.10:FF:000001">
    <property type="entry name" value="Ethylene-responsive transcription factor 2"/>
    <property type="match status" value="1"/>
</dbReference>